<dbReference type="SMART" id="SM00434">
    <property type="entry name" value="TOP4c"/>
    <property type="match status" value="1"/>
</dbReference>
<organism evidence="12 13">
    <name type="scientific">Candidatus Onthovivens merdipullorum</name>
    <dbReference type="NCBI Taxonomy" id="2840889"/>
    <lineage>
        <taxon>Bacteria</taxon>
        <taxon>Bacillati</taxon>
        <taxon>Bacillota</taxon>
        <taxon>Bacilli</taxon>
        <taxon>Bacillales</taxon>
        <taxon>Candidatus Onthovivens</taxon>
    </lineage>
</organism>
<dbReference type="GO" id="GO:0005737">
    <property type="term" value="C:cytoplasm"/>
    <property type="evidence" value="ECO:0007669"/>
    <property type="project" value="TreeGrafter"/>
</dbReference>
<feature type="region of interest" description="Disordered" evidence="10">
    <location>
        <begin position="829"/>
        <end position="858"/>
    </location>
</feature>
<dbReference type="InterPro" id="IPR002205">
    <property type="entry name" value="Topo_IIA_dom_A"/>
</dbReference>
<dbReference type="InterPro" id="IPR013760">
    <property type="entry name" value="Topo_IIA-like_dom_sf"/>
</dbReference>
<dbReference type="GO" id="GO:0005524">
    <property type="term" value="F:ATP binding"/>
    <property type="evidence" value="ECO:0007669"/>
    <property type="project" value="InterPro"/>
</dbReference>
<dbReference type="EMBL" id="JADIMY010000122">
    <property type="protein sequence ID" value="MBO8428158.1"/>
    <property type="molecule type" value="Genomic_DNA"/>
</dbReference>
<name>A0A9D9DJX3_9BACL</name>
<keyword evidence="9" id="KW-0175">Coiled coil</keyword>
<reference evidence="12" key="1">
    <citation type="submission" date="2020-10" db="EMBL/GenBank/DDBJ databases">
        <authorList>
            <person name="Gilroy R."/>
        </authorList>
    </citation>
    <scope>NUCLEOTIDE SEQUENCE</scope>
    <source>
        <strain evidence="12">11159</strain>
    </source>
</reference>
<dbReference type="Gene3D" id="3.30.1360.40">
    <property type="match status" value="1"/>
</dbReference>
<keyword evidence="6" id="KW-0472">Membrane</keyword>
<dbReference type="InterPro" id="IPR013758">
    <property type="entry name" value="Topo_IIA_A/C_ab"/>
</dbReference>
<feature type="compositionally biased region" description="Low complexity" evidence="10">
    <location>
        <begin position="830"/>
        <end position="846"/>
    </location>
</feature>
<dbReference type="SUPFAM" id="SSF101904">
    <property type="entry name" value="GyrA/ParC C-terminal domain-like"/>
    <property type="match status" value="1"/>
</dbReference>
<evidence type="ECO:0000256" key="9">
    <source>
        <dbReference type="SAM" id="Coils"/>
    </source>
</evidence>
<dbReference type="NCBIfam" id="TIGR01061">
    <property type="entry name" value="parC_Gpos"/>
    <property type="match status" value="1"/>
</dbReference>
<feature type="active site" description="O-(5'-phospho-DNA)-tyrosine intermediate" evidence="8">
    <location>
        <position position="129"/>
    </location>
</feature>
<accession>A0A9D9DJX3</accession>
<dbReference type="GO" id="GO:0005694">
    <property type="term" value="C:chromosome"/>
    <property type="evidence" value="ECO:0007669"/>
    <property type="project" value="InterPro"/>
</dbReference>
<dbReference type="EC" id="5.6.2.2" evidence="2"/>
<dbReference type="GO" id="GO:0009330">
    <property type="term" value="C:DNA topoisomerase type II (double strand cut, ATP-hydrolyzing) complex"/>
    <property type="evidence" value="ECO:0007669"/>
    <property type="project" value="TreeGrafter"/>
</dbReference>
<keyword evidence="3" id="KW-1003">Cell membrane</keyword>
<dbReference type="GO" id="GO:0003677">
    <property type="term" value="F:DNA binding"/>
    <property type="evidence" value="ECO:0007669"/>
    <property type="project" value="UniProtKB-UniRule"/>
</dbReference>
<gene>
    <name evidence="12" type="primary">parC</name>
    <name evidence="12" type="ORF">IAC58_06425</name>
</gene>
<comment type="catalytic activity">
    <reaction evidence="1 8">
        <text>ATP-dependent breakage, passage and rejoining of double-stranded DNA.</text>
        <dbReference type="EC" id="5.6.2.2"/>
    </reaction>
</comment>
<keyword evidence="7 8" id="KW-0413">Isomerase</keyword>
<evidence type="ECO:0000256" key="5">
    <source>
        <dbReference type="ARBA" id="ARBA00023125"/>
    </source>
</evidence>
<sequence>MAKKKEITPIINENIEHESLDSIMGERFGIYAKYVIQDRAIPDARDGLKPVQRRIIYSMYLNGNTSEKPTRKCAKIVGDVMGKLHPHGDSSIYGALVRMSQDWVMNMPLIDFQGNNGSIDNDGPAAYRYTEARLSKFANNLISDLNKDTVEMTLNYDDSEEEPVVLPSRYPNLYVNGSEGIAVAIATEIPPHNLKEIIEATIYRIKNPHCSCDDLLNIVKGPDFPTGGYIYESEGLKDIYRTGRGKIEIASKVEIIEGKDTNTLLITEIPYKVVKKDLVYSIAKLSKSKDIDGIIDVNDNTAGDGINITVELKKEVNPEIVLTYLYNKTQLKVNYSANVVAISHDRPKTLTLTSYLDTYIEHQVDVITRRSKFLLNNAKNRLHIVEGLIKAIDIIDEVVHTIRHSKDKKDAKENLKTKYGFSEEQSEAIVMMPLYRLTNTDINTYINERDSLKKQIIDLEEILQNDKKLKSIIIKDLKEISDTYGIPRRTIIKEKEEEITLDKRDLVAKEDVYVALTKEGYIKRSSFKSYKSSNGSLPGIKEGDTLIMEDIANTIDYILAFTNKGNYLLIPVHEIQEGKRKDEGKHINYLVTLPIDEYIIKAIVIKDFDKDVSIVMISKNNYVKKTKLKDFFTTRCTKPITCMKISKDDEMVDVSVSNGNSNLFITTSIGISTLFNENEIDNIGLRSLGVKAVSTTKNSKLISLITFRNDEKNKFLFITDKGAVRIIDPSKYEITKRLGKTQRAFESFKSDQHYLVYSTKILNSKDPLKLQLLMSDNSIIEAEINDFKLTPEKNCKNNLEIPTNLKISNVYIHEVQKIDKDTIVEEAKTSIDNSNDSGNVNNINSSQDTKEEDFKDYEQISIFDEMGD</sequence>
<dbReference type="AlphaFoldDB" id="A0A9D9DJX3"/>
<keyword evidence="5 8" id="KW-0238">DNA-binding</keyword>
<evidence type="ECO:0000256" key="4">
    <source>
        <dbReference type="ARBA" id="ARBA00023029"/>
    </source>
</evidence>
<dbReference type="SUPFAM" id="SSF56719">
    <property type="entry name" value="Type II DNA topoisomerase"/>
    <property type="match status" value="1"/>
</dbReference>
<keyword evidence="4 8" id="KW-0799">Topoisomerase</keyword>
<proteinExistence type="predicted"/>
<dbReference type="Proteomes" id="UP000823613">
    <property type="component" value="Unassembled WGS sequence"/>
</dbReference>
<evidence type="ECO:0000256" key="8">
    <source>
        <dbReference type="PROSITE-ProRule" id="PRU01384"/>
    </source>
</evidence>
<dbReference type="FunFam" id="1.10.268.10:FF:000001">
    <property type="entry name" value="DNA gyrase subunit A"/>
    <property type="match status" value="1"/>
</dbReference>
<dbReference type="InterPro" id="IPR050220">
    <property type="entry name" value="Type_II_DNA_Topoisomerases"/>
</dbReference>
<evidence type="ECO:0000256" key="2">
    <source>
        <dbReference type="ARBA" id="ARBA00012895"/>
    </source>
</evidence>
<dbReference type="Gene3D" id="3.90.199.10">
    <property type="entry name" value="Topoisomerase II, domain 5"/>
    <property type="match status" value="1"/>
</dbReference>
<dbReference type="GO" id="GO:0034335">
    <property type="term" value="F:DNA negative supercoiling activity"/>
    <property type="evidence" value="ECO:0007669"/>
    <property type="project" value="UniProtKB-ARBA"/>
</dbReference>
<dbReference type="Pfam" id="PF03989">
    <property type="entry name" value="DNA_gyraseA_C"/>
    <property type="match status" value="3"/>
</dbReference>
<evidence type="ECO:0000256" key="3">
    <source>
        <dbReference type="ARBA" id="ARBA00022475"/>
    </source>
</evidence>
<feature type="compositionally biased region" description="Basic and acidic residues" evidence="10">
    <location>
        <begin position="848"/>
        <end position="858"/>
    </location>
</feature>
<evidence type="ECO:0000256" key="7">
    <source>
        <dbReference type="ARBA" id="ARBA00023235"/>
    </source>
</evidence>
<dbReference type="PROSITE" id="PS52040">
    <property type="entry name" value="TOPO_IIA"/>
    <property type="match status" value="1"/>
</dbReference>
<dbReference type="PANTHER" id="PTHR43493:SF9">
    <property type="entry name" value="DNA TOPOISOMERASE 4 SUBUNIT A"/>
    <property type="match status" value="1"/>
</dbReference>
<evidence type="ECO:0000256" key="6">
    <source>
        <dbReference type="ARBA" id="ARBA00023136"/>
    </source>
</evidence>
<dbReference type="InterPro" id="IPR005741">
    <property type="entry name" value="TopoIV_A_Gpos"/>
</dbReference>
<dbReference type="GO" id="GO:0006265">
    <property type="term" value="P:DNA topological change"/>
    <property type="evidence" value="ECO:0007669"/>
    <property type="project" value="UniProtKB-UniRule"/>
</dbReference>
<dbReference type="InterPro" id="IPR035516">
    <property type="entry name" value="Gyrase/topoIV_suA_C"/>
</dbReference>
<dbReference type="PANTHER" id="PTHR43493">
    <property type="entry name" value="DNA GYRASE/TOPOISOMERASE SUBUNIT A"/>
    <property type="match status" value="1"/>
</dbReference>
<dbReference type="NCBIfam" id="NF004044">
    <property type="entry name" value="PRK05561.1"/>
    <property type="match status" value="1"/>
</dbReference>
<evidence type="ECO:0000259" key="11">
    <source>
        <dbReference type="PROSITE" id="PS52040"/>
    </source>
</evidence>
<comment type="caution">
    <text evidence="12">The sequence shown here is derived from an EMBL/GenBank/DDBJ whole genome shotgun (WGS) entry which is preliminary data.</text>
</comment>
<dbReference type="CDD" id="cd00187">
    <property type="entry name" value="TOP4c"/>
    <property type="match status" value="1"/>
</dbReference>
<reference evidence="12" key="2">
    <citation type="journal article" date="2021" name="PeerJ">
        <title>Extensive microbial diversity within the chicken gut microbiome revealed by metagenomics and culture.</title>
        <authorList>
            <person name="Gilroy R."/>
            <person name="Ravi A."/>
            <person name="Getino M."/>
            <person name="Pursley I."/>
            <person name="Horton D.L."/>
            <person name="Alikhan N.F."/>
            <person name="Baker D."/>
            <person name="Gharbi K."/>
            <person name="Hall N."/>
            <person name="Watson M."/>
            <person name="Adriaenssens E.M."/>
            <person name="Foster-Nyarko E."/>
            <person name="Jarju S."/>
            <person name="Secka A."/>
            <person name="Antonio M."/>
            <person name="Oren A."/>
            <person name="Chaudhuri R.R."/>
            <person name="La Ragione R."/>
            <person name="Hildebrand F."/>
            <person name="Pallen M.J."/>
        </authorList>
    </citation>
    <scope>NUCLEOTIDE SEQUENCE</scope>
    <source>
        <strain evidence="12">11159</strain>
    </source>
</reference>
<dbReference type="InterPro" id="IPR013757">
    <property type="entry name" value="Topo_IIA_A_a_sf"/>
</dbReference>
<feature type="domain" description="Topo IIA-type catalytic" evidence="11">
    <location>
        <begin position="41"/>
        <end position="506"/>
    </location>
</feature>
<dbReference type="Gene3D" id="2.120.10.90">
    <property type="entry name" value="DNA gyrase/topoisomerase IV, subunit A, C-terminal"/>
    <property type="match status" value="1"/>
</dbReference>
<evidence type="ECO:0000313" key="13">
    <source>
        <dbReference type="Proteomes" id="UP000823613"/>
    </source>
</evidence>
<feature type="coiled-coil region" evidence="9">
    <location>
        <begin position="442"/>
        <end position="469"/>
    </location>
</feature>
<evidence type="ECO:0000256" key="10">
    <source>
        <dbReference type="SAM" id="MobiDB-lite"/>
    </source>
</evidence>
<dbReference type="Gene3D" id="1.10.268.10">
    <property type="entry name" value="Topoisomerase, domain 3"/>
    <property type="match status" value="1"/>
</dbReference>
<evidence type="ECO:0000313" key="12">
    <source>
        <dbReference type="EMBL" id="MBO8428158.1"/>
    </source>
</evidence>
<dbReference type="InterPro" id="IPR006691">
    <property type="entry name" value="GyrA/parC_rep"/>
</dbReference>
<dbReference type="Pfam" id="PF00521">
    <property type="entry name" value="DNA_topoisoIV"/>
    <property type="match status" value="1"/>
</dbReference>
<evidence type="ECO:0000256" key="1">
    <source>
        <dbReference type="ARBA" id="ARBA00000185"/>
    </source>
</evidence>
<protein>
    <recommendedName>
        <fullName evidence="2">DNA topoisomerase (ATP-hydrolyzing)</fullName>
        <ecNumber evidence="2">5.6.2.2</ecNumber>
    </recommendedName>
</protein>